<reference evidence="3" key="1">
    <citation type="submission" date="2022-05" db="EMBL/GenBank/DDBJ databases">
        <title>Genomic analysis of Brachybacterium sp. CBA3104.</title>
        <authorList>
            <person name="Roh S.W."/>
            <person name="Kim Y.B."/>
            <person name="Kim Y."/>
        </authorList>
    </citation>
    <scope>NUCLEOTIDE SEQUENCE</scope>
    <source>
        <strain evidence="3">CBA3104</strain>
    </source>
</reference>
<dbReference type="Gene3D" id="1.10.260.40">
    <property type="entry name" value="lambda repressor-like DNA-binding domains"/>
    <property type="match status" value="1"/>
</dbReference>
<dbReference type="SMART" id="SM00530">
    <property type="entry name" value="HTH_XRE"/>
    <property type="match status" value="1"/>
</dbReference>
<evidence type="ECO:0000313" key="4">
    <source>
        <dbReference type="Proteomes" id="UP001055868"/>
    </source>
</evidence>
<dbReference type="Pfam" id="PF06114">
    <property type="entry name" value="Peptidase_M78"/>
    <property type="match status" value="1"/>
</dbReference>
<dbReference type="Gene3D" id="1.10.10.2910">
    <property type="match status" value="1"/>
</dbReference>
<dbReference type="InterPro" id="IPR001387">
    <property type="entry name" value="Cro/C1-type_HTH"/>
</dbReference>
<gene>
    <name evidence="3" type="ORF">M4486_16665</name>
</gene>
<name>A0ABY4N724_9MICO</name>
<evidence type="ECO:0000313" key="3">
    <source>
        <dbReference type="EMBL" id="UQN29243.1"/>
    </source>
</evidence>
<dbReference type="PANTHER" id="PTHR43236">
    <property type="entry name" value="ANTITOXIN HIGA1"/>
    <property type="match status" value="1"/>
</dbReference>
<dbReference type="EMBL" id="CP097218">
    <property type="protein sequence ID" value="UQN29243.1"/>
    <property type="molecule type" value="Genomic_DNA"/>
</dbReference>
<protein>
    <submittedName>
        <fullName evidence="3">XRE family transcriptional regulator</fullName>
    </submittedName>
</protein>
<dbReference type="RefSeq" id="WP_249478447.1">
    <property type="nucleotide sequence ID" value="NZ_CP097218.1"/>
</dbReference>
<dbReference type="PROSITE" id="PS50943">
    <property type="entry name" value="HTH_CROC1"/>
    <property type="match status" value="1"/>
</dbReference>
<dbReference type="SUPFAM" id="SSF47413">
    <property type="entry name" value="lambda repressor-like DNA-binding domains"/>
    <property type="match status" value="1"/>
</dbReference>
<dbReference type="InterPro" id="IPR010982">
    <property type="entry name" value="Lambda_DNA-bd_dom_sf"/>
</dbReference>
<dbReference type="Pfam" id="PF13443">
    <property type="entry name" value="HTH_26"/>
    <property type="match status" value="1"/>
</dbReference>
<dbReference type="PANTHER" id="PTHR43236:SF1">
    <property type="entry name" value="BLL7220 PROTEIN"/>
    <property type="match status" value="1"/>
</dbReference>
<accession>A0ABY4N724</accession>
<evidence type="ECO:0000256" key="1">
    <source>
        <dbReference type="ARBA" id="ARBA00007227"/>
    </source>
</evidence>
<dbReference type="CDD" id="cd00093">
    <property type="entry name" value="HTH_XRE"/>
    <property type="match status" value="1"/>
</dbReference>
<evidence type="ECO:0000259" key="2">
    <source>
        <dbReference type="PROSITE" id="PS50943"/>
    </source>
</evidence>
<dbReference type="InterPro" id="IPR052345">
    <property type="entry name" value="Rad_response_metalloprotease"/>
</dbReference>
<keyword evidence="4" id="KW-1185">Reference proteome</keyword>
<comment type="similarity">
    <text evidence="1">Belongs to the short-chain fatty acyl-CoA assimilation regulator (ScfR) family.</text>
</comment>
<organism evidence="3 4">
    <name type="scientific">Brachybacterium kimchii</name>
    <dbReference type="NCBI Taxonomy" id="2942909"/>
    <lineage>
        <taxon>Bacteria</taxon>
        <taxon>Bacillati</taxon>
        <taxon>Actinomycetota</taxon>
        <taxon>Actinomycetes</taxon>
        <taxon>Micrococcales</taxon>
        <taxon>Dermabacteraceae</taxon>
        <taxon>Brachybacterium</taxon>
    </lineage>
</organism>
<sequence>MTTIGSRVRAAMSDAGMQQKQLAQSVGMTPDALSRALSDQRGFAAVELAAIASELDADIHELITGEPDPHRLVLSARHAFDHDTGLRSVDGLTEDEALLDDVRLAYAQVDAAPSSSDLPAEEEKVRLLLHPDFVRTFIARLAEVGVDVVRIGGLSTAYSLHAGGRPVILLAETGNWFYENWSLAHELGHLALGHEGVVPGAPGYEADERAANAFAAELLLPEKDMREIAWERLDVHSVAEFVWDRGISTDALRRRLNALGLEPTDEVADALTWSTQKLLRRHWTGAKVGDPISVRMSEAGERRFPAWLQEAHLEQISQGRVGKGTLAWMLGVPAESLEVDEPERVSELSDDALDALLG</sequence>
<proteinExistence type="inferred from homology"/>
<dbReference type="Proteomes" id="UP001055868">
    <property type="component" value="Chromosome"/>
</dbReference>
<feature type="domain" description="HTH cro/C1-type" evidence="2">
    <location>
        <begin position="8"/>
        <end position="62"/>
    </location>
</feature>
<dbReference type="InterPro" id="IPR010359">
    <property type="entry name" value="IrrE_HExxH"/>
</dbReference>